<name>A0A4R9LMQ4_9LEPT</name>
<accession>A0A4R9LMQ4</accession>
<evidence type="ECO:0000313" key="1">
    <source>
        <dbReference type="EMBL" id="TGN09768.1"/>
    </source>
</evidence>
<reference evidence="1" key="1">
    <citation type="journal article" date="2019" name="PLoS Negl. Trop. Dis.">
        <title>Revisiting the worldwide diversity of Leptospira species in the environment.</title>
        <authorList>
            <person name="Vincent A.T."/>
            <person name="Schiettekatte O."/>
            <person name="Bourhy P."/>
            <person name="Veyrier F.J."/>
            <person name="Picardeau M."/>
        </authorList>
    </citation>
    <scope>NUCLEOTIDE SEQUENCE [LARGE SCALE GENOMIC DNA]</scope>
    <source>
        <strain evidence="1">201400974</strain>
    </source>
</reference>
<gene>
    <name evidence="1" type="ORF">EHS11_11845</name>
</gene>
<evidence type="ECO:0000313" key="2">
    <source>
        <dbReference type="Proteomes" id="UP000298264"/>
    </source>
</evidence>
<dbReference type="OrthoDB" id="9861374at2"/>
<protein>
    <submittedName>
        <fullName evidence="1">Uncharacterized protein</fullName>
    </submittedName>
</protein>
<dbReference type="Proteomes" id="UP000298264">
    <property type="component" value="Unassembled WGS sequence"/>
</dbReference>
<organism evidence="1 2">
    <name type="scientific">Leptospira ilyithenensis</name>
    <dbReference type="NCBI Taxonomy" id="2484901"/>
    <lineage>
        <taxon>Bacteria</taxon>
        <taxon>Pseudomonadati</taxon>
        <taxon>Spirochaetota</taxon>
        <taxon>Spirochaetia</taxon>
        <taxon>Leptospirales</taxon>
        <taxon>Leptospiraceae</taxon>
        <taxon>Leptospira</taxon>
    </lineage>
</organism>
<dbReference type="AlphaFoldDB" id="A0A4R9LMQ4"/>
<proteinExistence type="predicted"/>
<dbReference type="RefSeq" id="WP_135764620.1">
    <property type="nucleotide sequence ID" value="NZ_RQHV01000050.1"/>
</dbReference>
<sequence length="213" mass="23224">MVKQPPNSNPVATILDNNKIISSKYSTVRLTTNRTTFPYFAQQEAAEGYPQFAKYNTQGKNPLDSQVGKLLAGQLKLYGPDFKQIDFSAGTTAGDYKVLDAATQLLAQLAFEIRLNKDPKREAIGEEFHEALPQVMRGALLGTGTVNGHVPVSALVPANGGLENERKVLRLPLDLKAGDSFTVEARHPIGVDAVLNNYLLVFKLLTIEDKAAK</sequence>
<comment type="caution">
    <text evidence="1">The sequence shown here is derived from an EMBL/GenBank/DDBJ whole genome shotgun (WGS) entry which is preliminary data.</text>
</comment>
<keyword evidence="2" id="KW-1185">Reference proteome</keyword>
<dbReference type="EMBL" id="RQHV01000050">
    <property type="protein sequence ID" value="TGN09768.1"/>
    <property type="molecule type" value="Genomic_DNA"/>
</dbReference>